<dbReference type="PATRIC" id="fig|889306.3.peg.3457"/>
<dbReference type="SUPFAM" id="SSF52374">
    <property type="entry name" value="Nucleotidylyl transferase"/>
    <property type="match status" value="1"/>
</dbReference>
<dbReference type="EMBL" id="JXRP01000019">
    <property type="protein sequence ID" value="KIL44476.1"/>
    <property type="molecule type" value="Genomic_DNA"/>
</dbReference>
<keyword evidence="3 10" id="KW-0662">Pyridine nucleotide biosynthesis</keyword>
<evidence type="ECO:0000256" key="8">
    <source>
        <dbReference type="ARBA" id="ARBA00023027"/>
    </source>
</evidence>
<dbReference type="NCBIfam" id="TIGR00482">
    <property type="entry name" value="nicotinate (nicotinamide) nucleotide adenylyltransferase"/>
    <property type="match status" value="1"/>
</dbReference>
<dbReference type="Pfam" id="PF01467">
    <property type="entry name" value="CTP_transf_like"/>
    <property type="match status" value="1"/>
</dbReference>
<evidence type="ECO:0000256" key="4">
    <source>
        <dbReference type="ARBA" id="ARBA00022679"/>
    </source>
</evidence>
<evidence type="ECO:0000313" key="13">
    <source>
        <dbReference type="Proteomes" id="UP000031938"/>
    </source>
</evidence>
<evidence type="ECO:0000256" key="3">
    <source>
        <dbReference type="ARBA" id="ARBA00022642"/>
    </source>
</evidence>
<dbReference type="InterPro" id="IPR005248">
    <property type="entry name" value="NadD/NMNAT"/>
</dbReference>
<dbReference type="GO" id="GO:0009435">
    <property type="term" value="P:NAD+ biosynthetic process"/>
    <property type="evidence" value="ECO:0007669"/>
    <property type="project" value="UniProtKB-UniRule"/>
</dbReference>
<keyword evidence="13" id="KW-1185">Reference proteome</keyword>
<evidence type="ECO:0000256" key="6">
    <source>
        <dbReference type="ARBA" id="ARBA00022741"/>
    </source>
</evidence>
<evidence type="ECO:0000256" key="9">
    <source>
        <dbReference type="ARBA" id="ARBA00048721"/>
    </source>
</evidence>
<dbReference type="EC" id="2.7.7.18" evidence="10"/>
<keyword evidence="4 10" id="KW-0808">Transferase</keyword>
<keyword evidence="5 10" id="KW-0548">Nucleotidyltransferase</keyword>
<dbReference type="UniPathway" id="UPA00253">
    <property type="reaction ID" value="UER00332"/>
</dbReference>
<comment type="similarity">
    <text evidence="10">Belongs to the NadD family.</text>
</comment>
<organism evidence="12 13">
    <name type="scientific">Jeotgalibacillus soli</name>
    <dbReference type="NCBI Taxonomy" id="889306"/>
    <lineage>
        <taxon>Bacteria</taxon>
        <taxon>Bacillati</taxon>
        <taxon>Bacillota</taxon>
        <taxon>Bacilli</taxon>
        <taxon>Bacillales</taxon>
        <taxon>Caryophanaceae</taxon>
        <taxon>Jeotgalibacillus</taxon>
    </lineage>
</organism>
<dbReference type="GO" id="GO:0004515">
    <property type="term" value="F:nicotinate-nucleotide adenylyltransferase activity"/>
    <property type="evidence" value="ECO:0007669"/>
    <property type="project" value="UniProtKB-UniRule"/>
</dbReference>
<dbReference type="AlphaFoldDB" id="A0A0C2VJ16"/>
<keyword evidence="8 10" id="KW-0520">NAD</keyword>
<comment type="catalytic activity">
    <reaction evidence="9 10">
        <text>nicotinate beta-D-ribonucleotide + ATP + H(+) = deamido-NAD(+) + diphosphate</text>
        <dbReference type="Rhea" id="RHEA:22860"/>
        <dbReference type="ChEBI" id="CHEBI:15378"/>
        <dbReference type="ChEBI" id="CHEBI:30616"/>
        <dbReference type="ChEBI" id="CHEBI:33019"/>
        <dbReference type="ChEBI" id="CHEBI:57502"/>
        <dbReference type="ChEBI" id="CHEBI:58437"/>
        <dbReference type="EC" id="2.7.7.18"/>
    </reaction>
</comment>
<proteinExistence type="inferred from homology"/>
<dbReference type="PANTHER" id="PTHR39321">
    <property type="entry name" value="NICOTINATE-NUCLEOTIDE ADENYLYLTRANSFERASE-RELATED"/>
    <property type="match status" value="1"/>
</dbReference>
<dbReference type="InterPro" id="IPR004821">
    <property type="entry name" value="Cyt_trans-like"/>
</dbReference>
<evidence type="ECO:0000259" key="11">
    <source>
        <dbReference type="Pfam" id="PF01467"/>
    </source>
</evidence>
<reference evidence="12 13" key="1">
    <citation type="submission" date="2015-01" db="EMBL/GenBank/DDBJ databases">
        <title>Genome sequencing of Jeotgalibacillus soli.</title>
        <authorList>
            <person name="Goh K.M."/>
            <person name="Chan K.-G."/>
            <person name="Yaakop A.S."/>
            <person name="Ee R."/>
            <person name="Gan H.M."/>
            <person name="Chan C.S."/>
        </authorList>
    </citation>
    <scope>NUCLEOTIDE SEQUENCE [LARGE SCALE GENOMIC DNA]</scope>
    <source>
        <strain evidence="12 13">P9</strain>
    </source>
</reference>
<evidence type="ECO:0000256" key="2">
    <source>
        <dbReference type="ARBA" id="ARBA00005019"/>
    </source>
</evidence>
<dbReference type="InterPro" id="IPR014729">
    <property type="entry name" value="Rossmann-like_a/b/a_fold"/>
</dbReference>
<keyword evidence="7 10" id="KW-0067">ATP-binding</keyword>
<keyword evidence="6 10" id="KW-0547">Nucleotide-binding</keyword>
<dbReference type="CDD" id="cd02165">
    <property type="entry name" value="NMNAT"/>
    <property type="match status" value="1"/>
</dbReference>
<dbReference type="NCBIfam" id="NF000841">
    <property type="entry name" value="PRK00071.1-4"/>
    <property type="match status" value="1"/>
</dbReference>
<evidence type="ECO:0000256" key="1">
    <source>
        <dbReference type="ARBA" id="ARBA00002324"/>
    </source>
</evidence>
<dbReference type="HAMAP" id="MF_00244">
    <property type="entry name" value="NaMN_adenylyltr"/>
    <property type="match status" value="1"/>
</dbReference>
<sequence length="192" mass="21934">MPKKKVGILGGTFNPPHIGHLIMANEVYHAMSLDEVRFMPSQIPPHKKIAGGTTSEQRIRMIELSIADVSYFSLEQIEFERSGPSYTFDTMMLLKQREPDVDFYFIIGGDMIDYLPKWYRIEELIREIKFIGIPRSGAMGESHYSIHMVKSPMVDVSSTLLRERLKQGKNVSFLLPDAVSDFISKEGLYESL</sequence>
<evidence type="ECO:0000313" key="12">
    <source>
        <dbReference type="EMBL" id="KIL44476.1"/>
    </source>
</evidence>
<gene>
    <name evidence="10" type="primary">nadD</name>
    <name evidence="12" type="ORF">KP78_34400</name>
</gene>
<feature type="domain" description="Cytidyltransferase-like" evidence="11">
    <location>
        <begin position="8"/>
        <end position="164"/>
    </location>
</feature>
<dbReference type="NCBIfam" id="TIGR00125">
    <property type="entry name" value="cyt_tran_rel"/>
    <property type="match status" value="1"/>
</dbReference>
<comment type="pathway">
    <text evidence="2 10">Cofactor biosynthesis; NAD(+) biosynthesis; deamido-NAD(+) from nicotinate D-ribonucleotide: step 1/1.</text>
</comment>
<dbReference type="PANTHER" id="PTHR39321:SF3">
    <property type="entry name" value="PHOSPHOPANTETHEINE ADENYLYLTRANSFERASE"/>
    <property type="match status" value="1"/>
</dbReference>
<protein>
    <recommendedName>
        <fullName evidence="10">Probable nicotinate-nucleotide adenylyltransferase</fullName>
        <ecNumber evidence="10">2.7.7.18</ecNumber>
    </recommendedName>
    <alternativeName>
        <fullName evidence="10">Deamido-NAD(+) diphosphorylase</fullName>
    </alternativeName>
    <alternativeName>
        <fullName evidence="10">Deamido-NAD(+) pyrophosphorylase</fullName>
    </alternativeName>
    <alternativeName>
        <fullName evidence="10">Nicotinate mononucleotide adenylyltransferase</fullName>
        <shortName evidence="10">NaMN adenylyltransferase</shortName>
    </alternativeName>
</protein>
<dbReference type="Gene3D" id="3.40.50.620">
    <property type="entry name" value="HUPs"/>
    <property type="match status" value="1"/>
</dbReference>
<evidence type="ECO:0000256" key="7">
    <source>
        <dbReference type="ARBA" id="ARBA00022840"/>
    </source>
</evidence>
<dbReference type="RefSeq" id="WP_041090335.1">
    <property type="nucleotide sequence ID" value="NZ_JXRP01000019.1"/>
</dbReference>
<evidence type="ECO:0000256" key="10">
    <source>
        <dbReference type="HAMAP-Rule" id="MF_00244"/>
    </source>
</evidence>
<dbReference type="STRING" id="889306.KP78_34400"/>
<dbReference type="Proteomes" id="UP000031938">
    <property type="component" value="Unassembled WGS sequence"/>
</dbReference>
<comment type="function">
    <text evidence="1 10">Catalyzes the reversible adenylation of nicotinate mononucleotide (NaMN) to nicotinic acid adenine dinucleotide (NaAD).</text>
</comment>
<dbReference type="OrthoDB" id="5295945at2"/>
<dbReference type="GO" id="GO:0005524">
    <property type="term" value="F:ATP binding"/>
    <property type="evidence" value="ECO:0007669"/>
    <property type="project" value="UniProtKB-KW"/>
</dbReference>
<accession>A0A0C2VJ16</accession>
<dbReference type="NCBIfam" id="NF000840">
    <property type="entry name" value="PRK00071.1-3"/>
    <property type="match status" value="1"/>
</dbReference>
<evidence type="ECO:0000256" key="5">
    <source>
        <dbReference type="ARBA" id="ARBA00022695"/>
    </source>
</evidence>
<name>A0A0C2VJ16_9BACL</name>
<comment type="caution">
    <text evidence="12">The sequence shown here is derived from an EMBL/GenBank/DDBJ whole genome shotgun (WGS) entry which is preliminary data.</text>
</comment>